<dbReference type="RefSeq" id="WP_220566120.1">
    <property type="nucleotide sequence ID" value="NZ_CP074134.1"/>
</dbReference>
<dbReference type="EMBL" id="CP074134">
    <property type="protein sequence ID" value="QUX26367.1"/>
    <property type="molecule type" value="Genomic_DNA"/>
</dbReference>
<name>A0ABX8BWK1_9ACTN</name>
<dbReference type="SMART" id="SM00866">
    <property type="entry name" value="UTRA"/>
    <property type="match status" value="1"/>
</dbReference>
<dbReference type="InterPro" id="IPR050679">
    <property type="entry name" value="Bact_HTH_transcr_reg"/>
</dbReference>
<accession>A0ABX8BWK1</accession>
<geneLocation type="plasmid" evidence="2 3">
    <name>unnamed2</name>
</geneLocation>
<gene>
    <name evidence="2" type="ORF">KGD84_32215</name>
</gene>
<dbReference type="PANTHER" id="PTHR44846">
    <property type="entry name" value="MANNOSYL-D-GLYCERATE TRANSPORT/METABOLISM SYSTEM REPRESSOR MNGR-RELATED"/>
    <property type="match status" value="1"/>
</dbReference>
<dbReference type="Proteomes" id="UP000676079">
    <property type="component" value="Plasmid unnamed2"/>
</dbReference>
<evidence type="ECO:0000313" key="3">
    <source>
        <dbReference type="Proteomes" id="UP000676079"/>
    </source>
</evidence>
<dbReference type="InterPro" id="IPR011663">
    <property type="entry name" value="UTRA"/>
</dbReference>
<dbReference type="InterPro" id="IPR028978">
    <property type="entry name" value="Chorismate_lyase_/UTRA_dom_sf"/>
</dbReference>
<evidence type="ECO:0000259" key="1">
    <source>
        <dbReference type="SMART" id="SM00866"/>
    </source>
</evidence>
<keyword evidence="3" id="KW-1185">Reference proteome</keyword>
<dbReference type="SUPFAM" id="SSF64288">
    <property type="entry name" value="Chorismate lyase-like"/>
    <property type="match status" value="1"/>
</dbReference>
<dbReference type="PANTHER" id="PTHR44846:SF17">
    <property type="entry name" value="GNTR-FAMILY TRANSCRIPTIONAL REGULATOR"/>
    <property type="match status" value="1"/>
</dbReference>
<evidence type="ECO:0000313" key="2">
    <source>
        <dbReference type="EMBL" id="QUX26367.1"/>
    </source>
</evidence>
<reference evidence="3" key="1">
    <citation type="submission" date="2021-05" db="EMBL/GenBank/DDBJ databases">
        <title>Direct Submission.</title>
        <authorList>
            <person name="Li K."/>
            <person name="Gao J."/>
        </authorList>
    </citation>
    <scope>NUCLEOTIDE SEQUENCE [LARGE SCALE GENOMIC DNA]</scope>
    <source>
        <strain evidence="3">Mg02</strain>
        <plasmid evidence="3">unnamed2</plasmid>
    </source>
</reference>
<organism evidence="2 3">
    <name type="scientific">Nocardiopsis changdeensis</name>
    <dbReference type="NCBI Taxonomy" id="2831969"/>
    <lineage>
        <taxon>Bacteria</taxon>
        <taxon>Bacillati</taxon>
        <taxon>Actinomycetota</taxon>
        <taxon>Actinomycetes</taxon>
        <taxon>Streptosporangiales</taxon>
        <taxon>Nocardiopsidaceae</taxon>
        <taxon>Nocardiopsis</taxon>
    </lineage>
</organism>
<sequence>MIERTASNRMAARDQRGFYGDLEDAGVQPDVETKVRRSELNGPIADRLGVPQGTETVVRSRRMSGDGQLLQTAVTYLHPAVVDQVPQLAELNTGAGGMYARMEEAGHKLRQQDRVSARVADAEWQELFGISSDVAVVVIERITRGTDDQVLEITEIAAPADRQVFVYDL</sequence>
<feature type="domain" description="UbiC transcription regulator-associated" evidence="1">
    <location>
        <begin position="24"/>
        <end position="164"/>
    </location>
</feature>
<protein>
    <submittedName>
        <fullName evidence="2">UTRA domain-containing protein</fullName>
    </submittedName>
</protein>
<proteinExistence type="predicted"/>
<dbReference type="Gene3D" id="3.40.1410.10">
    <property type="entry name" value="Chorismate lyase-like"/>
    <property type="match status" value="1"/>
</dbReference>
<keyword evidence="2" id="KW-0614">Plasmid</keyword>
<dbReference type="Pfam" id="PF07702">
    <property type="entry name" value="UTRA"/>
    <property type="match status" value="1"/>
</dbReference>